<gene>
    <name evidence="2" type="ORF">ACFYNQ_20005</name>
</gene>
<dbReference type="EMBL" id="JBIAHM010000006">
    <property type="protein sequence ID" value="MFE9600841.1"/>
    <property type="molecule type" value="Genomic_DNA"/>
</dbReference>
<dbReference type="RefSeq" id="WP_093629498.1">
    <property type="nucleotide sequence ID" value="NZ_JBIAHM010000006.1"/>
</dbReference>
<protein>
    <recommendedName>
        <fullName evidence="4">AG1 protein</fullName>
    </recommendedName>
</protein>
<comment type="caution">
    <text evidence="2">The sequence shown here is derived from an EMBL/GenBank/DDBJ whole genome shotgun (WGS) entry which is preliminary data.</text>
</comment>
<accession>A0ABW6M3Y3</accession>
<organism evidence="2 3">
    <name type="scientific">Streptomyces hokutonensis</name>
    <dbReference type="NCBI Taxonomy" id="1306990"/>
    <lineage>
        <taxon>Bacteria</taxon>
        <taxon>Bacillati</taxon>
        <taxon>Actinomycetota</taxon>
        <taxon>Actinomycetes</taxon>
        <taxon>Kitasatosporales</taxon>
        <taxon>Streptomycetaceae</taxon>
        <taxon>Streptomyces</taxon>
    </lineage>
</organism>
<proteinExistence type="predicted"/>
<reference evidence="2 3" key="1">
    <citation type="submission" date="2024-10" db="EMBL/GenBank/DDBJ databases">
        <title>The Natural Products Discovery Center: Release of the First 8490 Sequenced Strains for Exploring Actinobacteria Biosynthetic Diversity.</title>
        <authorList>
            <person name="Kalkreuter E."/>
            <person name="Kautsar S.A."/>
            <person name="Yang D."/>
            <person name="Bader C.D."/>
            <person name="Teijaro C.N."/>
            <person name="Fluegel L."/>
            <person name="Davis C.M."/>
            <person name="Simpson J.R."/>
            <person name="Lauterbach L."/>
            <person name="Steele A.D."/>
            <person name="Gui C."/>
            <person name="Meng S."/>
            <person name="Li G."/>
            <person name="Viehrig K."/>
            <person name="Ye F."/>
            <person name="Su P."/>
            <person name="Kiefer A.F."/>
            <person name="Nichols A."/>
            <person name="Cepeda A.J."/>
            <person name="Yan W."/>
            <person name="Fan B."/>
            <person name="Jiang Y."/>
            <person name="Adhikari A."/>
            <person name="Zheng C.-J."/>
            <person name="Schuster L."/>
            <person name="Cowan T.M."/>
            <person name="Smanski M.J."/>
            <person name="Chevrette M.G."/>
            <person name="De Carvalho L.P.S."/>
            <person name="Shen B."/>
        </authorList>
    </citation>
    <scope>NUCLEOTIDE SEQUENCE [LARGE SCALE GENOMIC DNA]</scope>
    <source>
        <strain evidence="2 3">NPDC006488</strain>
    </source>
</reference>
<evidence type="ECO:0000313" key="2">
    <source>
        <dbReference type="EMBL" id="MFE9600841.1"/>
    </source>
</evidence>
<sequence>MAWDEWEQLKAQAAERHSTKMELNQLPADPGGSGGGDSPQGDLRVSQKDLAAVGDAAYQLHQDFTHYSTYARSASLTAAGGLKKQGFALGAALDHVAERWADQTRSLLDATAHISNHLDYTKGAHAGDEVYIADSISSISTLDDGFDHRSGHS</sequence>
<dbReference type="Proteomes" id="UP001601303">
    <property type="component" value="Unassembled WGS sequence"/>
</dbReference>
<name>A0ABW6M3Y3_9ACTN</name>
<evidence type="ECO:0000256" key="1">
    <source>
        <dbReference type="SAM" id="MobiDB-lite"/>
    </source>
</evidence>
<evidence type="ECO:0000313" key="3">
    <source>
        <dbReference type="Proteomes" id="UP001601303"/>
    </source>
</evidence>
<evidence type="ECO:0008006" key="4">
    <source>
        <dbReference type="Google" id="ProtNLM"/>
    </source>
</evidence>
<keyword evidence="3" id="KW-1185">Reference proteome</keyword>
<feature type="region of interest" description="Disordered" evidence="1">
    <location>
        <begin position="1"/>
        <end position="46"/>
    </location>
</feature>